<feature type="transmembrane region" description="Helical" evidence="1">
    <location>
        <begin position="343"/>
        <end position="362"/>
    </location>
</feature>
<evidence type="ECO:0000313" key="4">
    <source>
        <dbReference type="Proteomes" id="UP000235371"/>
    </source>
</evidence>
<keyword evidence="1" id="KW-0812">Transmembrane</keyword>
<keyword evidence="1" id="KW-1133">Transmembrane helix</keyword>
<dbReference type="InParanoid" id="A0A2J6TIB7"/>
<dbReference type="GeneID" id="36594710"/>
<feature type="transmembrane region" description="Helical" evidence="1">
    <location>
        <begin position="377"/>
        <end position="398"/>
    </location>
</feature>
<evidence type="ECO:0000313" key="3">
    <source>
        <dbReference type="EMBL" id="PMD62753.1"/>
    </source>
</evidence>
<feature type="transmembrane region" description="Helical" evidence="1">
    <location>
        <begin position="437"/>
        <end position="461"/>
    </location>
</feature>
<protein>
    <submittedName>
        <fullName evidence="3">Uncharacterized protein</fullName>
    </submittedName>
</protein>
<dbReference type="EMBL" id="KZ613783">
    <property type="protein sequence ID" value="PMD62753.1"/>
    <property type="molecule type" value="Genomic_DNA"/>
</dbReference>
<keyword evidence="2" id="KW-0732">Signal</keyword>
<reference evidence="3 4" key="1">
    <citation type="submission" date="2016-04" db="EMBL/GenBank/DDBJ databases">
        <title>A degradative enzymes factory behind the ericoid mycorrhizal symbiosis.</title>
        <authorList>
            <consortium name="DOE Joint Genome Institute"/>
            <person name="Martino E."/>
            <person name="Morin E."/>
            <person name="Grelet G."/>
            <person name="Kuo A."/>
            <person name="Kohler A."/>
            <person name="Daghino S."/>
            <person name="Barry K."/>
            <person name="Choi C."/>
            <person name="Cichocki N."/>
            <person name="Clum A."/>
            <person name="Copeland A."/>
            <person name="Hainaut M."/>
            <person name="Haridas S."/>
            <person name="Labutti K."/>
            <person name="Lindquist E."/>
            <person name="Lipzen A."/>
            <person name="Khouja H.-R."/>
            <person name="Murat C."/>
            <person name="Ohm R."/>
            <person name="Olson A."/>
            <person name="Spatafora J."/>
            <person name="Veneault-Fourrey C."/>
            <person name="Henrissat B."/>
            <person name="Grigoriev I."/>
            <person name="Martin F."/>
            <person name="Perotto S."/>
        </authorList>
    </citation>
    <scope>NUCLEOTIDE SEQUENCE [LARGE SCALE GENOMIC DNA]</scope>
    <source>
        <strain evidence="3 4">E</strain>
    </source>
</reference>
<feature type="chain" id="PRO_5014435778" evidence="2">
    <location>
        <begin position="34"/>
        <end position="528"/>
    </location>
</feature>
<organism evidence="3 4">
    <name type="scientific">Hyaloscypha bicolor E</name>
    <dbReference type="NCBI Taxonomy" id="1095630"/>
    <lineage>
        <taxon>Eukaryota</taxon>
        <taxon>Fungi</taxon>
        <taxon>Dikarya</taxon>
        <taxon>Ascomycota</taxon>
        <taxon>Pezizomycotina</taxon>
        <taxon>Leotiomycetes</taxon>
        <taxon>Helotiales</taxon>
        <taxon>Hyaloscyphaceae</taxon>
        <taxon>Hyaloscypha</taxon>
        <taxon>Hyaloscypha bicolor</taxon>
    </lineage>
</organism>
<keyword evidence="4" id="KW-1185">Reference proteome</keyword>
<gene>
    <name evidence="3" type="ORF">K444DRAFT_661828</name>
</gene>
<dbReference type="AlphaFoldDB" id="A0A2J6TIB7"/>
<dbReference type="Proteomes" id="UP000235371">
    <property type="component" value="Unassembled WGS sequence"/>
</dbReference>
<feature type="transmembrane region" description="Helical" evidence="1">
    <location>
        <begin position="208"/>
        <end position="229"/>
    </location>
</feature>
<evidence type="ECO:0000256" key="2">
    <source>
        <dbReference type="SAM" id="SignalP"/>
    </source>
</evidence>
<keyword evidence="1" id="KW-0472">Membrane</keyword>
<sequence length="528" mass="58119">MGNSLSTLKPLFSSSSALLLLLAVITHVPVVTASGPFEREECAAYITAEYNKTNGTRWNSSILFSIANISEPILTLNGCETICGAGTGWYPDIGPRLVEWFLPIFLLISNMQFPLIGMESFFLVLHLLGDPIDSTWSLLDKIDSWNRCCALARKRLTNEADIWCLAIIYAARREIEDVSDYQLEQTDINITSVRTTASDLLRQRKNEIFRTVFAVAMYIFQVISAFVPSVGASSSPSGGKIGTAMLLSWLVPVVMLSNTVGDLGSPASTEKTISTFMASNKQPRNIINVSVWSGALYSYRPNKGLGNSGWRLATISALPVAIAFGTSFTVLEAGPTYFSCRSLFVIGASAYWGLSALLTYTFSRKAVQSCFSSGKHLWYVILVKDFLVAAPILSLIVASSCGYWNTCYCWGGGPAHGDNTKVPLNPTNIFNFNNGKFYPAIVGTGLGFQLIVFLVMLGFGWHGLRALGLRLPLLNWMTSWWWERRVVRGSNRLAPVAEAEPQWENRELSCMGIMDENQGGTEIKCEEV</sequence>
<accession>A0A2J6TIB7</accession>
<dbReference type="RefSeq" id="XP_024739657.1">
    <property type="nucleotide sequence ID" value="XM_024886633.1"/>
</dbReference>
<feature type="transmembrane region" description="Helical" evidence="1">
    <location>
        <begin position="241"/>
        <end position="261"/>
    </location>
</feature>
<name>A0A2J6TIB7_9HELO</name>
<evidence type="ECO:0000256" key="1">
    <source>
        <dbReference type="SAM" id="Phobius"/>
    </source>
</evidence>
<dbReference type="OrthoDB" id="3010248at2759"/>
<feature type="signal peptide" evidence="2">
    <location>
        <begin position="1"/>
        <end position="33"/>
    </location>
</feature>
<proteinExistence type="predicted"/>
<feature type="transmembrane region" description="Helical" evidence="1">
    <location>
        <begin position="310"/>
        <end position="331"/>
    </location>
</feature>